<organism evidence="1 2">
    <name type="scientific">Achromobacter insolitus</name>
    <dbReference type="NCBI Taxonomy" id="217204"/>
    <lineage>
        <taxon>Bacteria</taxon>
        <taxon>Pseudomonadati</taxon>
        <taxon>Pseudomonadota</taxon>
        <taxon>Betaproteobacteria</taxon>
        <taxon>Burkholderiales</taxon>
        <taxon>Alcaligenaceae</taxon>
        <taxon>Achromobacter</taxon>
    </lineage>
</organism>
<dbReference type="Proteomes" id="UP000494183">
    <property type="component" value="Unassembled WGS sequence"/>
</dbReference>
<dbReference type="InterPro" id="IPR010662">
    <property type="entry name" value="RBBP9/YdeN"/>
</dbReference>
<reference evidence="1 2" key="1">
    <citation type="submission" date="2020-04" db="EMBL/GenBank/DDBJ databases">
        <authorList>
            <person name="De Canck E."/>
        </authorList>
    </citation>
    <scope>NUCLEOTIDE SEQUENCE [LARGE SCALE GENOMIC DNA]</scope>
    <source>
        <strain evidence="1 2">LMG 6000</strain>
    </source>
</reference>
<dbReference type="GO" id="GO:0016787">
    <property type="term" value="F:hydrolase activity"/>
    <property type="evidence" value="ECO:0007669"/>
    <property type="project" value="InterPro"/>
</dbReference>
<gene>
    <name evidence="1" type="ORF">LMG6000_04266</name>
</gene>
<dbReference type="EMBL" id="CADILH010000007">
    <property type="protein sequence ID" value="CAB3935321.1"/>
    <property type="molecule type" value="Genomic_DNA"/>
</dbReference>
<dbReference type="InterPro" id="IPR029058">
    <property type="entry name" value="AB_hydrolase_fold"/>
</dbReference>
<keyword evidence="2" id="KW-1185">Reference proteome</keyword>
<dbReference type="RefSeq" id="WP_025513309.1">
    <property type="nucleotide sequence ID" value="NZ_CADILH010000007.1"/>
</dbReference>
<name>A0A6S7FAW9_9BURK</name>
<dbReference type="AlphaFoldDB" id="A0A6S7FAW9"/>
<accession>A0A6S7FAW9</accession>
<dbReference type="SUPFAM" id="SSF53474">
    <property type="entry name" value="alpha/beta-Hydrolases"/>
    <property type="match status" value="1"/>
</dbReference>
<evidence type="ECO:0000313" key="2">
    <source>
        <dbReference type="Proteomes" id="UP000494183"/>
    </source>
</evidence>
<protein>
    <recommendedName>
        <fullName evidence="3">Alpha/beta hydrolase</fullName>
    </recommendedName>
</protein>
<dbReference type="GeneID" id="83664587"/>
<proteinExistence type="predicted"/>
<dbReference type="Pfam" id="PF06821">
    <property type="entry name" value="Ser_hydrolase"/>
    <property type="match status" value="1"/>
</dbReference>
<evidence type="ECO:0000313" key="1">
    <source>
        <dbReference type="EMBL" id="CAB3935321.1"/>
    </source>
</evidence>
<evidence type="ECO:0008006" key="3">
    <source>
        <dbReference type="Google" id="ProtNLM"/>
    </source>
</evidence>
<sequence>MSHLQTVRLLMLPGIGNSGPEHWQTRWASRQEHGRRFQPADWDRPDLADWLQALDAAIDECGAPVVLVAHSLSCLLVAHWASRPGIGEDIQHRIAQVRGAFLVAVPDPGAPAFPGEASEFGPPPTEPLPFPALVVASSDDPYGSPEHARRMAMGWAAGCVEVGALGHINAASGVGDWDTGWHLLQAFGAGLRVQMPASNRPGGRACARIAT</sequence>
<dbReference type="Gene3D" id="3.40.50.1820">
    <property type="entry name" value="alpha/beta hydrolase"/>
    <property type="match status" value="1"/>
</dbReference>